<gene>
    <name evidence="12" type="ORF">D3227_27600</name>
</gene>
<dbReference type="SMART" id="SM00248">
    <property type="entry name" value="ANK"/>
    <property type="match status" value="5"/>
</dbReference>
<name>A0A3A5KAM9_9HYPH</name>
<evidence type="ECO:0000256" key="8">
    <source>
        <dbReference type="PROSITE-ProRule" id="PRU00023"/>
    </source>
</evidence>
<dbReference type="InterPro" id="IPR009056">
    <property type="entry name" value="Cyt_c-like_dom"/>
</dbReference>
<evidence type="ECO:0000313" key="12">
    <source>
        <dbReference type="EMBL" id="RJT31979.1"/>
    </source>
</evidence>
<accession>A0A3A5KAM9</accession>
<protein>
    <recommendedName>
        <fullName evidence="11">Cytochrome c domain-containing protein</fullName>
    </recommendedName>
</protein>
<dbReference type="GO" id="GO:0009055">
    <property type="term" value="F:electron transfer activity"/>
    <property type="evidence" value="ECO:0007669"/>
    <property type="project" value="InterPro"/>
</dbReference>
<dbReference type="InterPro" id="IPR002327">
    <property type="entry name" value="Cyt_c_1A/1B"/>
</dbReference>
<organism evidence="12 13">
    <name type="scientific">Mesorhizobium waimense</name>
    <dbReference type="NCBI Taxonomy" id="1300307"/>
    <lineage>
        <taxon>Bacteria</taxon>
        <taxon>Pseudomonadati</taxon>
        <taxon>Pseudomonadota</taxon>
        <taxon>Alphaproteobacteria</taxon>
        <taxon>Hyphomicrobiales</taxon>
        <taxon>Phyllobacteriaceae</taxon>
        <taxon>Mesorhizobium</taxon>
    </lineage>
</organism>
<dbReference type="Gene3D" id="1.10.760.10">
    <property type="entry name" value="Cytochrome c-like domain"/>
    <property type="match status" value="1"/>
</dbReference>
<feature type="repeat" description="ANK" evidence="8">
    <location>
        <begin position="18"/>
        <end position="50"/>
    </location>
</feature>
<dbReference type="Pfam" id="PF12796">
    <property type="entry name" value="Ank_2"/>
    <property type="match status" value="1"/>
</dbReference>
<dbReference type="PRINTS" id="PR01415">
    <property type="entry name" value="ANKYRIN"/>
</dbReference>
<dbReference type="PANTHER" id="PTHR24198:SF165">
    <property type="entry name" value="ANKYRIN REPEAT-CONTAINING PROTEIN-RELATED"/>
    <property type="match status" value="1"/>
</dbReference>
<dbReference type="GO" id="GO:0020037">
    <property type="term" value="F:heme binding"/>
    <property type="evidence" value="ECO:0007669"/>
    <property type="project" value="InterPro"/>
</dbReference>
<dbReference type="PROSITE" id="PS50088">
    <property type="entry name" value="ANK_REPEAT"/>
    <property type="match status" value="4"/>
</dbReference>
<keyword evidence="7 8" id="KW-0040">ANK repeat</keyword>
<dbReference type="Gene3D" id="1.25.40.20">
    <property type="entry name" value="Ankyrin repeat-containing domain"/>
    <property type="match status" value="1"/>
</dbReference>
<reference evidence="12 13" key="1">
    <citation type="submission" date="2018-09" db="EMBL/GenBank/DDBJ databases">
        <title>Mesorhizobium carmichaelinearum sp. nov. isolated from Carmichaelinea spp. root nodules in New Zealand.</title>
        <authorList>
            <person name="De Meyer S.E."/>
        </authorList>
    </citation>
    <scope>NUCLEOTIDE SEQUENCE [LARGE SCALE GENOMIC DNA]</scope>
    <source>
        <strain evidence="12 13">ICMP19557</strain>
    </source>
</reference>
<evidence type="ECO:0000256" key="10">
    <source>
        <dbReference type="SAM" id="SignalP"/>
    </source>
</evidence>
<feature type="repeat" description="ANK" evidence="8">
    <location>
        <begin position="114"/>
        <end position="146"/>
    </location>
</feature>
<dbReference type="Pfam" id="PF13637">
    <property type="entry name" value="Ank_4"/>
    <property type="match status" value="1"/>
</dbReference>
<keyword evidence="13" id="KW-1185">Reference proteome</keyword>
<keyword evidence="6 9" id="KW-0408">Iron</keyword>
<keyword evidence="5" id="KW-0249">Electron transport</keyword>
<dbReference type="RefSeq" id="WP_120017422.1">
    <property type="nucleotide sequence ID" value="NZ_QZWZ01000028.1"/>
</dbReference>
<feature type="repeat" description="ANK" evidence="8">
    <location>
        <begin position="50"/>
        <end position="82"/>
    </location>
</feature>
<dbReference type="SUPFAM" id="SSF48403">
    <property type="entry name" value="Ankyrin repeat"/>
    <property type="match status" value="1"/>
</dbReference>
<evidence type="ECO:0000256" key="4">
    <source>
        <dbReference type="ARBA" id="ARBA00022737"/>
    </source>
</evidence>
<dbReference type="OrthoDB" id="8052864at2"/>
<dbReference type="PROSITE" id="PS51007">
    <property type="entry name" value="CYTC"/>
    <property type="match status" value="1"/>
</dbReference>
<evidence type="ECO:0000256" key="2">
    <source>
        <dbReference type="ARBA" id="ARBA00022617"/>
    </source>
</evidence>
<dbReference type="SUPFAM" id="SSF46626">
    <property type="entry name" value="Cytochrome c"/>
    <property type="match status" value="1"/>
</dbReference>
<dbReference type="PROSITE" id="PS50297">
    <property type="entry name" value="ANK_REP_REGION"/>
    <property type="match status" value="4"/>
</dbReference>
<dbReference type="Proteomes" id="UP000272706">
    <property type="component" value="Unassembled WGS sequence"/>
</dbReference>
<evidence type="ECO:0000259" key="11">
    <source>
        <dbReference type="PROSITE" id="PS51007"/>
    </source>
</evidence>
<evidence type="ECO:0000256" key="6">
    <source>
        <dbReference type="ARBA" id="ARBA00023004"/>
    </source>
</evidence>
<dbReference type="InterPro" id="IPR036770">
    <property type="entry name" value="Ankyrin_rpt-contain_sf"/>
</dbReference>
<keyword evidence="2 9" id="KW-0349">Heme</keyword>
<keyword evidence="3 9" id="KW-0479">Metal-binding</keyword>
<proteinExistence type="predicted"/>
<feature type="domain" description="Cytochrome c" evidence="11">
    <location>
        <begin position="187"/>
        <end position="288"/>
    </location>
</feature>
<dbReference type="PANTHER" id="PTHR24198">
    <property type="entry name" value="ANKYRIN REPEAT AND PROTEIN KINASE DOMAIN-CONTAINING PROTEIN"/>
    <property type="match status" value="1"/>
</dbReference>
<sequence length="295" mass="31031">MRVLLPTLFLLLHIPIVSHAAAIHDAAMQGDVAVIAAALDAGADVNESDGAATPLYLAVFMGHVQAAKLLIERGADANTPTALGLPLMAAMGNDKIDLLNLLLDGGANPNSEGGGQLALHLAISLACLDCVKALVEAGADVNARAEDGKTPIHLATRSTQREVANYLMSHGVILPTPAPISMKLASADVEKGRTSFVRMCDHCHGADPQGGNRTGANLWSIVGRDKASLATIHYSDVLLGWEGVWTYEDLNKFLLEPMATTPGVAMEVPGVSDEVERVDLIAYLRTLSDKPNPLP</sequence>
<dbReference type="GO" id="GO:0046872">
    <property type="term" value="F:metal ion binding"/>
    <property type="evidence" value="ECO:0007669"/>
    <property type="project" value="UniProtKB-KW"/>
</dbReference>
<evidence type="ECO:0000256" key="5">
    <source>
        <dbReference type="ARBA" id="ARBA00022982"/>
    </source>
</evidence>
<evidence type="ECO:0000256" key="9">
    <source>
        <dbReference type="PROSITE-ProRule" id="PRU00433"/>
    </source>
</evidence>
<keyword evidence="4" id="KW-0677">Repeat</keyword>
<feature type="chain" id="PRO_5017280925" description="Cytochrome c domain-containing protein" evidence="10">
    <location>
        <begin position="21"/>
        <end position="295"/>
    </location>
</feature>
<feature type="repeat" description="ANK" evidence="8">
    <location>
        <begin position="147"/>
        <end position="172"/>
    </location>
</feature>
<evidence type="ECO:0000256" key="3">
    <source>
        <dbReference type="ARBA" id="ARBA00022723"/>
    </source>
</evidence>
<dbReference type="AlphaFoldDB" id="A0A3A5KAM9"/>
<feature type="signal peptide" evidence="10">
    <location>
        <begin position="1"/>
        <end position="20"/>
    </location>
</feature>
<evidence type="ECO:0000256" key="1">
    <source>
        <dbReference type="ARBA" id="ARBA00022448"/>
    </source>
</evidence>
<dbReference type="PRINTS" id="PR00604">
    <property type="entry name" value="CYTCHRMECIAB"/>
</dbReference>
<keyword evidence="10" id="KW-0732">Signal</keyword>
<dbReference type="InterPro" id="IPR002110">
    <property type="entry name" value="Ankyrin_rpt"/>
</dbReference>
<evidence type="ECO:0000256" key="7">
    <source>
        <dbReference type="ARBA" id="ARBA00023043"/>
    </source>
</evidence>
<evidence type="ECO:0000313" key="13">
    <source>
        <dbReference type="Proteomes" id="UP000272706"/>
    </source>
</evidence>
<keyword evidence="1" id="KW-0813">Transport</keyword>
<comment type="caution">
    <text evidence="12">The sequence shown here is derived from an EMBL/GenBank/DDBJ whole genome shotgun (WGS) entry which is preliminary data.</text>
</comment>
<dbReference type="InterPro" id="IPR036909">
    <property type="entry name" value="Cyt_c-like_dom_sf"/>
</dbReference>
<dbReference type="EMBL" id="QZWZ01000028">
    <property type="protein sequence ID" value="RJT31979.1"/>
    <property type="molecule type" value="Genomic_DNA"/>
</dbReference>